<evidence type="ECO:0000313" key="2">
    <source>
        <dbReference type="EMBL" id="PIR85974.1"/>
    </source>
</evidence>
<feature type="transmembrane region" description="Helical" evidence="1">
    <location>
        <begin position="157"/>
        <end position="174"/>
    </location>
</feature>
<keyword evidence="1" id="KW-0472">Membrane</keyword>
<dbReference type="EMBL" id="PFBG01000016">
    <property type="protein sequence ID" value="PIR85974.1"/>
    <property type="molecule type" value="Genomic_DNA"/>
</dbReference>
<feature type="transmembrane region" description="Helical" evidence="1">
    <location>
        <begin position="20"/>
        <end position="44"/>
    </location>
</feature>
<evidence type="ECO:0000256" key="1">
    <source>
        <dbReference type="SAM" id="Phobius"/>
    </source>
</evidence>
<name>A0A2H0UHT1_9BACT</name>
<feature type="non-terminal residue" evidence="2">
    <location>
        <position position="233"/>
    </location>
</feature>
<evidence type="ECO:0000313" key="3">
    <source>
        <dbReference type="Proteomes" id="UP000229612"/>
    </source>
</evidence>
<feature type="transmembrane region" description="Helical" evidence="1">
    <location>
        <begin position="211"/>
        <end position="228"/>
    </location>
</feature>
<feature type="transmembrane region" description="Helical" evidence="1">
    <location>
        <begin position="125"/>
        <end position="145"/>
    </location>
</feature>
<organism evidence="2 3">
    <name type="scientific">Candidatus Kaiserbacteria bacterium CG10_big_fil_rev_8_21_14_0_10_44_10</name>
    <dbReference type="NCBI Taxonomy" id="1974606"/>
    <lineage>
        <taxon>Bacteria</taxon>
        <taxon>Candidatus Kaiseribacteriota</taxon>
    </lineage>
</organism>
<keyword evidence="1" id="KW-1133">Transmembrane helix</keyword>
<protein>
    <recommendedName>
        <fullName evidence="4">Histidine kinase N-terminal 7TM region domain-containing protein</fullName>
    </recommendedName>
</protein>
<feature type="transmembrane region" description="Helical" evidence="1">
    <location>
        <begin position="92"/>
        <end position="113"/>
    </location>
</feature>
<sequence length="233" mass="26500">MWIFIDVILWSTNRPDLVMFGWSLQILLEPIVYALIFYILYTYFRQSFPGIYLNIFIALLLLPIILLLPTSLTVVDLPLSYCEATEGFLASHYSYFVNLTLLGLAVIYSIIFIKQTRVTNKYRAGLYLLSAFTLFALTFTGFNIVSTITGDWTLSQYGLFSIPIFALLLGYAIIEFNAFNGRQFSVKLIVLALWLSVGSLLFIVQSDVGRIITFFTLAFTILTGYFLIKSVSK</sequence>
<dbReference type="Proteomes" id="UP000229612">
    <property type="component" value="Unassembled WGS sequence"/>
</dbReference>
<feature type="transmembrane region" description="Helical" evidence="1">
    <location>
        <begin position="51"/>
        <end position="72"/>
    </location>
</feature>
<gene>
    <name evidence="2" type="ORF">COU14_01480</name>
</gene>
<accession>A0A2H0UHT1</accession>
<reference evidence="3" key="1">
    <citation type="submission" date="2017-09" db="EMBL/GenBank/DDBJ databases">
        <title>Depth-based differentiation of microbial function through sediment-hosted aquifers and enrichment of novel symbionts in the deep terrestrial subsurface.</title>
        <authorList>
            <person name="Probst A.J."/>
            <person name="Ladd B."/>
            <person name="Jarett J.K."/>
            <person name="Geller-Mcgrath D.E."/>
            <person name="Sieber C.M.K."/>
            <person name="Emerson J.B."/>
            <person name="Anantharaman K."/>
            <person name="Thomas B.C."/>
            <person name="Malmstrom R."/>
            <person name="Stieglmeier M."/>
            <person name="Klingl A."/>
            <person name="Woyke T."/>
            <person name="Ryan C.M."/>
            <person name="Banfield J.F."/>
        </authorList>
    </citation>
    <scope>NUCLEOTIDE SEQUENCE [LARGE SCALE GENOMIC DNA]</scope>
</reference>
<evidence type="ECO:0008006" key="4">
    <source>
        <dbReference type="Google" id="ProtNLM"/>
    </source>
</evidence>
<feature type="transmembrane region" description="Helical" evidence="1">
    <location>
        <begin position="186"/>
        <end position="205"/>
    </location>
</feature>
<proteinExistence type="predicted"/>
<keyword evidence="1" id="KW-0812">Transmembrane</keyword>
<dbReference type="AlphaFoldDB" id="A0A2H0UHT1"/>
<comment type="caution">
    <text evidence="2">The sequence shown here is derived from an EMBL/GenBank/DDBJ whole genome shotgun (WGS) entry which is preliminary data.</text>
</comment>